<dbReference type="InterPro" id="IPR050097">
    <property type="entry name" value="Ferredoxin-NADP_redctase_2"/>
</dbReference>
<dbReference type="InterPro" id="IPR002938">
    <property type="entry name" value="FAD-bd"/>
</dbReference>
<evidence type="ECO:0000313" key="5">
    <source>
        <dbReference type="EMBL" id="VAW36094.1"/>
    </source>
</evidence>
<sequence length="184" mass="19526">MTKVIIVGDGPSGLSSALFLAKKGMDVTVFGQDNTAMHYALLYNYLGIPKILGSDFQKIARKQVADFGADLQDVLVTDVAKVEDGFTVSTDDGGSHAAKYIILAEGKGVKLNESLGLTKEGRNVEVDRNGRTAVANLYAVGRSTKMNRSQAIISAGEGASAALDILSTEAERDVLDYDAPPKEE</sequence>
<evidence type="ECO:0000259" key="3">
    <source>
        <dbReference type="Pfam" id="PF01494"/>
    </source>
</evidence>
<reference evidence="5" key="1">
    <citation type="submission" date="2018-06" db="EMBL/GenBank/DDBJ databases">
        <authorList>
            <person name="Zhirakovskaya E."/>
        </authorList>
    </citation>
    <scope>NUCLEOTIDE SEQUENCE</scope>
</reference>
<proteinExistence type="predicted"/>
<gene>
    <name evidence="5" type="ORF">MNBD_CHLOROFLEXI01-3848</name>
</gene>
<feature type="domain" description="FAD-binding" evidence="3">
    <location>
        <begin position="2"/>
        <end position="36"/>
    </location>
</feature>
<dbReference type="InterPro" id="IPR036188">
    <property type="entry name" value="FAD/NAD-bd_sf"/>
</dbReference>
<evidence type="ECO:0008006" key="6">
    <source>
        <dbReference type="Google" id="ProtNLM"/>
    </source>
</evidence>
<dbReference type="SUPFAM" id="SSF51905">
    <property type="entry name" value="FAD/NAD(P)-binding domain"/>
    <property type="match status" value="1"/>
</dbReference>
<dbReference type="PANTHER" id="PTHR48105">
    <property type="entry name" value="THIOREDOXIN REDUCTASE 1-RELATED-RELATED"/>
    <property type="match status" value="1"/>
</dbReference>
<dbReference type="Gene3D" id="3.50.50.60">
    <property type="entry name" value="FAD/NAD(P)-binding domain"/>
    <property type="match status" value="1"/>
</dbReference>
<keyword evidence="2" id="KW-0560">Oxidoreductase</keyword>
<protein>
    <recommendedName>
        <fullName evidence="6">Thioredoxin reductase</fullName>
    </recommendedName>
</protein>
<dbReference type="GO" id="GO:0071949">
    <property type="term" value="F:FAD binding"/>
    <property type="evidence" value="ECO:0007669"/>
    <property type="project" value="InterPro"/>
</dbReference>
<dbReference type="PRINTS" id="PR00469">
    <property type="entry name" value="PNDRDTASEII"/>
</dbReference>
<name>A0A3B0VXH8_9ZZZZ</name>
<keyword evidence="1" id="KW-0285">Flavoprotein</keyword>
<dbReference type="AlphaFoldDB" id="A0A3B0VXH8"/>
<dbReference type="PRINTS" id="PR00368">
    <property type="entry name" value="FADPNR"/>
</dbReference>
<dbReference type="InterPro" id="IPR023753">
    <property type="entry name" value="FAD/NAD-binding_dom"/>
</dbReference>
<dbReference type="Pfam" id="PF07992">
    <property type="entry name" value="Pyr_redox_2"/>
    <property type="match status" value="1"/>
</dbReference>
<organism evidence="5">
    <name type="scientific">hydrothermal vent metagenome</name>
    <dbReference type="NCBI Taxonomy" id="652676"/>
    <lineage>
        <taxon>unclassified sequences</taxon>
        <taxon>metagenomes</taxon>
        <taxon>ecological metagenomes</taxon>
    </lineage>
</organism>
<dbReference type="Pfam" id="PF01494">
    <property type="entry name" value="FAD_binding_3"/>
    <property type="match status" value="1"/>
</dbReference>
<evidence type="ECO:0000259" key="4">
    <source>
        <dbReference type="Pfam" id="PF07992"/>
    </source>
</evidence>
<evidence type="ECO:0000256" key="2">
    <source>
        <dbReference type="ARBA" id="ARBA00023002"/>
    </source>
</evidence>
<accession>A0A3B0VXH8</accession>
<feature type="domain" description="FAD/NAD(P)-binding" evidence="4">
    <location>
        <begin position="52"/>
        <end position="146"/>
    </location>
</feature>
<evidence type="ECO:0000256" key="1">
    <source>
        <dbReference type="ARBA" id="ARBA00022630"/>
    </source>
</evidence>
<dbReference type="EMBL" id="UOEU01000611">
    <property type="protein sequence ID" value="VAW36094.1"/>
    <property type="molecule type" value="Genomic_DNA"/>
</dbReference>
<dbReference type="GO" id="GO:0016491">
    <property type="term" value="F:oxidoreductase activity"/>
    <property type="evidence" value="ECO:0007669"/>
    <property type="project" value="UniProtKB-KW"/>
</dbReference>